<feature type="compositionally biased region" description="Polar residues" evidence="1">
    <location>
        <begin position="1170"/>
        <end position="1180"/>
    </location>
</feature>
<feature type="region of interest" description="Disordered" evidence="1">
    <location>
        <begin position="119"/>
        <end position="154"/>
    </location>
</feature>
<dbReference type="PROSITE" id="PS50235">
    <property type="entry name" value="USP_3"/>
    <property type="match status" value="1"/>
</dbReference>
<dbReference type="Gene3D" id="3.90.70.10">
    <property type="entry name" value="Cysteine proteinases"/>
    <property type="match status" value="1"/>
</dbReference>
<protein>
    <recommendedName>
        <fullName evidence="2">USP domain-containing protein</fullName>
    </recommendedName>
</protein>
<feature type="compositionally biased region" description="Basic and acidic residues" evidence="1">
    <location>
        <begin position="921"/>
        <end position="931"/>
    </location>
</feature>
<dbReference type="GO" id="GO:0016579">
    <property type="term" value="P:protein deubiquitination"/>
    <property type="evidence" value="ECO:0007669"/>
    <property type="project" value="InterPro"/>
</dbReference>
<dbReference type="Pfam" id="PF00443">
    <property type="entry name" value="UCH"/>
    <property type="match status" value="1"/>
</dbReference>
<feature type="region of interest" description="Disordered" evidence="1">
    <location>
        <begin position="700"/>
        <end position="777"/>
    </location>
</feature>
<feature type="compositionally biased region" description="Basic and acidic residues" evidence="1">
    <location>
        <begin position="1273"/>
        <end position="1283"/>
    </location>
</feature>
<organism evidence="3 4">
    <name type="scientific">Cladophialophora chaetospira</name>
    <dbReference type="NCBI Taxonomy" id="386627"/>
    <lineage>
        <taxon>Eukaryota</taxon>
        <taxon>Fungi</taxon>
        <taxon>Dikarya</taxon>
        <taxon>Ascomycota</taxon>
        <taxon>Pezizomycotina</taxon>
        <taxon>Eurotiomycetes</taxon>
        <taxon>Chaetothyriomycetidae</taxon>
        <taxon>Chaetothyriales</taxon>
        <taxon>Herpotrichiellaceae</taxon>
        <taxon>Cladophialophora</taxon>
    </lineage>
</organism>
<accession>A0AA39CJL5</accession>
<dbReference type="InterPro" id="IPR028889">
    <property type="entry name" value="USP"/>
</dbReference>
<feature type="region of interest" description="Disordered" evidence="1">
    <location>
        <begin position="189"/>
        <end position="212"/>
    </location>
</feature>
<feature type="compositionally biased region" description="Polar residues" evidence="1">
    <location>
        <begin position="1187"/>
        <end position="1196"/>
    </location>
</feature>
<feature type="compositionally biased region" description="Polar residues" evidence="1">
    <location>
        <begin position="1086"/>
        <end position="1103"/>
    </location>
</feature>
<dbReference type="PROSITE" id="PS00973">
    <property type="entry name" value="USP_2"/>
    <property type="match status" value="1"/>
</dbReference>
<feature type="compositionally biased region" description="Polar residues" evidence="1">
    <location>
        <begin position="754"/>
        <end position="776"/>
    </location>
</feature>
<proteinExistence type="predicted"/>
<evidence type="ECO:0000313" key="3">
    <source>
        <dbReference type="EMBL" id="KAJ9610667.1"/>
    </source>
</evidence>
<dbReference type="PANTHER" id="PTHR21646">
    <property type="entry name" value="UBIQUITIN CARBOXYL-TERMINAL HYDROLASE"/>
    <property type="match status" value="1"/>
</dbReference>
<evidence type="ECO:0000256" key="1">
    <source>
        <dbReference type="SAM" id="MobiDB-lite"/>
    </source>
</evidence>
<dbReference type="EMBL" id="JAPDRK010000007">
    <property type="protein sequence ID" value="KAJ9610667.1"/>
    <property type="molecule type" value="Genomic_DNA"/>
</dbReference>
<dbReference type="SUPFAM" id="SSF54001">
    <property type="entry name" value="Cysteine proteinases"/>
    <property type="match status" value="1"/>
</dbReference>
<dbReference type="Gene3D" id="1.10.720.30">
    <property type="entry name" value="SAP domain"/>
    <property type="match status" value="1"/>
</dbReference>
<feature type="compositionally biased region" description="Low complexity" evidence="1">
    <location>
        <begin position="132"/>
        <end position="142"/>
    </location>
</feature>
<dbReference type="InterPro" id="IPR050185">
    <property type="entry name" value="Ub_carboxyl-term_hydrolase"/>
</dbReference>
<name>A0AA39CJL5_9EURO</name>
<gene>
    <name evidence="3" type="ORF">H2200_005444</name>
</gene>
<dbReference type="GO" id="GO:0004843">
    <property type="term" value="F:cysteine-type deubiquitinase activity"/>
    <property type="evidence" value="ECO:0007669"/>
    <property type="project" value="InterPro"/>
</dbReference>
<evidence type="ECO:0000313" key="4">
    <source>
        <dbReference type="Proteomes" id="UP001172673"/>
    </source>
</evidence>
<feature type="compositionally biased region" description="Basic residues" evidence="1">
    <location>
        <begin position="1263"/>
        <end position="1272"/>
    </location>
</feature>
<feature type="region of interest" description="Disordered" evidence="1">
    <location>
        <begin position="1"/>
        <end position="33"/>
    </location>
</feature>
<dbReference type="InterPro" id="IPR018200">
    <property type="entry name" value="USP_CS"/>
</dbReference>
<reference evidence="3" key="1">
    <citation type="submission" date="2022-10" db="EMBL/GenBank/DDBJ databases">
        <title>Culturing micro-colonial fungi from biological soil crusts in the Mojave desert and describing Neophaeococcomyces mojavensis, and introducing the new genera and species Taxawa tesnikishii.</title>
        <authorList>
            <person name="Kurbessoian T."/>
            <person name="Stajich J.E."/>
        </authorList>
    </citation>
    <scope>NUCLEOTIDE SEQUENCE</scope>
    <source>
        <strain evidence="3">TK_41</strain>
    </source>
</reference>
<dbReference type="CDD" id="cd02257">
    <property type="entry name" value="Peptidase_C19"/>
    <property type="match status" value="1"/>
</dbReference>
<sequence length="1283" mass="144435">MARAAKKSSKTNTKKDPKKVTAQAPRKNAAGSTAKTYYWSGHKVVELIKQCKSRNIPLPSNTLKRQEYIDKLHERIKAGNNGARDWKYLLVKDLKKECDLLGIDTAGLTKQKLIQKLEKDAKDEGDDDCTDPNPGATGGAPPNNGPPGSVPMPWNKKMKLAELKEICRDRGVLGDLKLKREFVAALEEDDAQRAGKAAGKGDSDEDSEASRKQVWPLIGKHAEGRTPSPTMSDGQEFEHCPQASPDAIFLSGLDAPSGTSRGFENEGPYCYRNAVLVLLFHSRKILSWLQHRYLPALEDAGLTVATYCGPRIRQVVEDDMEPLTAEEEERSTDAYTDVWCELYQLSLAYWDSARVSQDHLDRGKKIFWTYLTNIIARKQEVGQGTQNHTLFSENDGIKALHKRTKKVLRDQDQKQQCAFEFVHLLIIMGAEQLETFCELNDVFVLKGLDVREMLLVSQTRRFRCVWCDVKDRAKNRVRGLEHLDGLALSIAVEQDIRGPGSIREVTYKPTVTLEECLKKNSKGFQEGGRCVSCDKRYEEELTKQDGVGRERLQAKAQKLNSIRTYEWRKFCRLPEVLLISLTRSIGVKSGTKADICVEFGETLDLQPFVDEKLPPPSSSKYRLVGLVNHKGTLGGGHYINQVRNGNEWLEINDEKVETTTFDAILQAQRAMLKDKKGKETKIKVIDRWTPYLLMYERITDDGAGNDNDANGRTRRNDNDPGSNAEDGNGDDDDDAGNANRQANGPRTRGRGRPQQNSNGPASKSGHGTNDVNSSAMNGGRVHSLQIEAEKRDLFVRFCSKRDAEWCRIYVEQNRHIAWQDDIIKTLQAQKADLEGFVALGQKRRYDQISVDDIEPGGDHDTVRLPKRGRQTDLQGASTDVVVGSPDDIANMGMLSPDGYYELMPDNDDAYDSDGRLIEDEYHDADSQRPGDLDVTDSDSASMSESEDEIQAQPHEMEDEGEEEILSSPLDLRLFNEYRIIRNQQILANPELARKREVAKHTFADDYADHHNILRAPGYWSWMGPRHQEHFKEELEWFLDEWEEWALHTTFREEQEERRSYPRRILVTPRTPSYSPESPEFEPITPTWESDSPNAGPTTPSYEPSSPDPTPLAPSDELAYPASWSRPSGFHKRAPSSIYSQLRRRLWGTPNGHMPGDSLPDYVDSDAEEPSTVNRNKQTASAAAPAKSPNQPKTSPSAKFYSIGKRNTAKPSPRSDRLVKKTTLKSSPRKNQIPSPPISSPRHPAKNLRDATLSPLREEPGSHPLHRAAHLVSRRTDNDRVLSS</sequence>
<dbReference type="InterPro" id="IPR036361">
    <property type="entry name" value="SAP_dom_sf"/>
</dbReference>
<feature type="region of interest" description="Disordered" evidence="1">
    <location>
        <begin position="921"/>
        <end position="961"/>
    </location>
</feature>
<comment type="caution">
    <text evidence="3">The sequence shown here is derived from an EMBL/GenBank/DDBJ whole genome shotgun (WGS) entry which is preliminary data.</text>
</comment>
<feature type="compositionally biased region" description="Low complexity" evidence="1">
    <location>
        <begin position="1071"/>
        <end position="1082"/>
    </location>
</feature>
<feature type="domain" description="USP" evidence="2">
    <location>
        <begin position="261"/>
        <end position="698"/>
    </location>
</feature>
<dbReference type="InterPro" id="IPR001394">
    <property type="entry name" value="Peptidase_C19_UCH"/>
</dbReference>
<dbReference type="InterPro" id="IPR038765">
    <property type="entry name" value="Papain-like_cys_pep_sf"/>
</dbReference>
<feature type="compositionally biased region" description="Basic and acidic residues" evidence="1">
    <location>
        <begin position="709"/>
        <end position="718"/>
    </location>
</feature>
<feature type="region of interest" description="Disordered" evidence="1">
    <location>
        <begin position="1067"/>
        <end position="1283"/>
    </location>
</feature>
<keyword evidence="4" id="KW-1185">Reference proteome</keyword>
<dbReference type="Proteomes" id="UP001172673">
    <property type="component" value="Unassembled WGS sequence"/>
</dbReference>
<feature type="compositionally biased region" description="Low complexity" evidence="1">
    <location>
        <begin position="736"/>
        <end position="746"/>
    </location>
</feature>
<evidence type="ECO:0000259" key="2">
    <source>
        <dbReference type="PROSITE" id="PS50235"/>
    </source>
</evidence>